<protein>
    <submittedName>
        <fullName evidence="4">T9SS type A sorting domain-containing protein</fullName>
    </submittedName>
</protein>
<sequence length="201" mass="21369">MKQIYFLLIAFMLCVNFSFAQPCPESGGAIQNGTAIVFYYPNNSVACASMPSSITVVDNGTSVSSTFTLDTSACSSTLSSYTLNSGNDALTGQGFVVSSGFDTSCSYSGGTLPVEAFELINKELKIYPSPVVKGNIINVASAFNLSAKIEIYNITGRLVFVGNMVDAKSKDINISNLVNGLYLVKLSTEQITISKKIVISK</sequence>
<dbReference type="AlphaFoldDB" id="A0A8J6PZE6"/>
<accession>A0A8J6PZE6</accession>
<feature type="domain" description="Secretion system C-terminal sorting" evidence="3">
    <location>
        <begin position="126"/>
        <end position="199"/>
    </location>
</feature>
<dbReference type="NCBIfam" id="TIGR04183">
    <property type="entry name" value="Por_Secre_tail"/>
    <property type="match status" value="1"/>
</dbReference>
<dbReference type="RefSeq" id="WP_188229838.1">
    <property type="nucleotide sequence ID" value="NZ_JACVXB010000003.1"/>
</dbReference>
<evidence type="ECO:0000313" key="4">
    <source>
        <dbReference type="EMBL" id="MBD0832043.1"/>
    </source>
</evidence>
<feature type="signal peptide" evidence="2">
    <location>
        <begin position="1"/>
        <end position="20"/>
    </location>
</feature>
<dbReference type="Pfam" id="PF18962">
    <property type="entry name" value="Por_Secre_tail"/>
    <property type="match status" value="1"/>
</dbReference>
<dbReference type="InterPro" id="IPR026444">
    <property type="entry name" value="Secre_tail"/>
</dbReference>
<evidence type="ECO:0000259" key="3">
    <source>
        <dbReference type="Pfam" id="PF18962"/>
    </source>
</evidence>
<feature type="chain" id="PRO_5035299439" evidence="2">
    <location>
        <begin position="21"/>
        <end position="201"/>
    </location>
</feature>
<proteinExistence type="predicted"/>
<gene>
    <name evidence="4" type="ORF">ICJ83_07860</name>
</gene>
<keyword evidence="5" id="KW-1185">Reference proteome</keyword>
<evidence type="ECO:0000256" key="2">
    <source>
        <dbReference type="SAM" id="SignalP"/>
    </source>
</evidence>
<organism evidence="4 5">
    <name type="scientific">Aestuariibaculum sediminum</name>
    <dbReference type="NCBI Taxonomy" id="2770637"/>
    <lineage>
        <taxon>Bacteria</taxon>
        <taxon>Pseudomonadati</taxon>
        <taxon>Bacteroidota</taxon>
        <taxon>Flavobacteriia</taxon>
        <taxon>Flavobacteriales</taxon>
        <taxon>Flavobacteriaceae</taxon>
    </lineage>
</organism>
<evidence type="ECO:0000313" key="5">
    <source>
        <dbReference type="Proteomes" id="UP000600588"/>
    </source>
</evidence>
<reference evidence="4 5" key="1">
    <citation type="submission" date="2020-09" db="EMBL/GenBank/DDBJ databases">
        <title>TT11 complete genome.</title>
        <authorList>
            <person name="Wu Z."/>
        </authorList>
    </citation>
    <scope>NUCLEOTIDE SEQUENCE [LARGE SCALE GENOMIC DNA]</scope>
    <source>
        <strain evidence="4 5">TT11</strain>
    </source>
</reference>
<evidence type="ECO:0000256" key="1">
    <source>
        <dbReference type="ARBA" id="ARBA00022729"/>
    </source>
</evidence>
<name>A0A8J6PZE6_9FLAO</name>
<comment type="caution">
    <text evidence="4">The sequence shown here is derived from an EMBL/GenBank/DDBJ whole genome shotgun (WGS) entry which is preliminary data.</text>
</comment>
<dbReference type="Proteomes" id="UP000600588">
    <property type="component" value="Unassembled WGS sequence"/>
</dbReference>
<dbReference type="EMBL" id="JACVXB010000003">
    <property type="protein sequence ID" value="MBD0832043.1"/>
    <property type="molecule type" value="Genomic_DNA"/>
</dbReference>
<keyword evidence="1 2" id="KW-0732">Signal</keyword>